<keyword evidence="2" id="KW-1185">Reference proteome</keyword>
<reference evidence="1" key="5">
    <citation type="journal article" date="2021" name="G3 (Bethesda)">
        <title>Aegilops tauschii genome assembly Aet v5.0 features greater sequence contiguity and improved annotation.</title>
        <authorList>
            <person name="Wang L."/>
            <person name="Zhu T."/>
            <person name="Rodriguez J.C."/>
            <person name="Deal K.R."/>
            <person name="Dubcovsky J."/>
            <person name="McGuire P.E."/>
            <person name="Lux T."/>
            <person name="Spannagl M."/>
            <person name="Mayer K.F.X."/>
            <person name="Baldrich P."/>
            <person name="Meyers B.C."/>
            <person name="Huo N."/>
            <person name="Gu Y.Q."/>
            <person name="Zhou H."/>
            <person name="Devos K.M."/>
            <person name="Bennetzen J.L."/>
            <person name="Unver T."/>
            <person name="Budak H."/>
            <person name="Gulick P.J."/>
            <person name="Galiba G."/>
            <person name="Kalapos B."/>
            <person name="Nelson D.R."/>
            <person name="Li P."/>
            <person name="You F.M."/>
            <person name="Luo M.C."/>
            <person name="Dvorak J."/>
        </authorList>
    </citation>
    <scope>NUCLEOTIDE SEQUENCE [LARGE SCALE GENOMIC DNA]</scope>
    <source>
        <strain evidence="1">cv. AL8/78</strain>
    </source>
</reference>
<evidence type="ECO:0000313" key="2">
    <source>
        <dbReference type="Proteomes" id="UP000015105"/>
    </source>
</evidence>
<accession>A0A453T2L1</accession>
<dbReference type="Proteomes" id="UP000015105">
    <property type="component" value="Chromosome 7D"/>
</dbReference>
<sequence length="29" mass="3435">MHHHHHEGAHRYIYVVTLSLSGGFKNMKF</sequence>
<reference evidence="2" key="1">
    <citation type="journal article" date="2014" name="Science">
        <title>Ancient hybridizations among the ancestral genomes of bread wheat.</title>
        <authorList>
            <consortium name="International Wheat Genome Sequencing Consortium,"/>
            <person name="Marcussen T."/>
            <person name="Sandve S.R."/>
            <person name="Heier L."/>
            <person name="Spannagl M."/>
            <person name="Pfeifer M."/>
            <person name="Jakobsen K.S."/>
            <person name="Wulff B.B."/>
            <person name="Steuernagel B."/>
            <person name="Mayer K.F."/>
            <person name="Olsen O.A."/>
        </authorList>
    </citation>
    <scope>NUCLEOTIDE SEQUENCE [LARGE SCALE GENOMIC DNA]</scope>
    <source>
        <strain evidence="2">cv. AL8/78</strain>
    </source>
</reference>
<dbReference type="AlphaFoldDB" id="A0A453T2L1"/>
<dbReference type="Gramene" id="AET7Gv21204200.8">
    <property type="protein sequence ID" value="AET7Gv21204200.8"/>
    <property type="gene ID" value="AET7Gv21204200"/>
</dbReference>
<dbReference type="EnsemblPlants" id="AET7Gv21204200.8">
    <property type="protein sequence ID" value="AET7Gv21204200.8"/>
    <property type="gene ID" value="AET7Gv21204200"/>
</dbReference>
<reference evidence="2" key="2">
    <citation type="journal article" date="2017" name="Nat. Plants">
        <title>The Aegilops tauschii genome reveals multiple impacts of transposons.</title>
        <authorList>
            <person name="Zhao G."/>
            <person name="Zou C."/>
            <person name="Li K."/>
            <person name="Wang K."/>
            <person name="Li T."/>
            <person name="Gao L."/>
            <person name="Zhang X."/>
            <person name="Wang H."/>
            <person name="Yang Z."/>
            <person name="Liu X."/>
            <person name="Jiang W."/>
            <person name="Mao L."/>
            <person name="Kong X."/>
            <person name="Jiao Y."/>
            <person name="Jia J."/>
        </authorList>
    </citation>
    <scope>NUCLEOTIDE SEQUENCE [LARGE SCALE GENOMIC DNA]</scope>
    <source>
        <strain evidence="2">cv. AL8/78</strain>
    </source>
</reference>
<organism evidence="1 2">
    <name type="scientific">Aegilops tauschii subsp. strangulata</name>
    <name type="common">Goatgrass</name>
    <dbReference type="NCBI Taxonomy" id="200361"/>
    <lineage>
        <taxon>Eukaryota</taxon>
        <taxon>Viridiplantae</taxon>
        <taxon>Streptophyta</taxon>
        <taxon>Embryophyta</taxon>
        <taxon>Tracheophyta</taxon>
        <taxon>Spermatophyta</taxon>
        <taxon>Magnoliopsida</taxon>
        <taxon>Liliopsida</taxon>
        <taxon>Poales</taxon>
        <taxon>Poaceae</taxon>
        <taxon>BOP clade</taxon>
        <taxon>Pooideae</taxon>
        <taxon>Triticodae</taxon>
        <taxon>Triticeae</taxon>
        <taxon>Triticinae</taxon>
        <taxon>Aegilops</taxon>
    </lineage>
</organism>
<evidence type="ECO:0000313" key="1">
    <source>
        <dbReference type="EnsemblPlants" id="AET7Gv21204200.8"/>
    </source>
</evidence>
<reference evidence="1" key="4">
    <citation type="submission" date="2019-03" db="UniProtKB">
        <authorList>
            <consortium name="EnsemblPlants"/>
        </authorList>
    </citation>
    <scope>IDENTIFICATION</scope>
</reference>
<name>A0A453T2L1_AEGTS</name>
<protein>
    <submittedName>
        <fullName evidence="1">Uncharacterized protein</fullName>
    </submittedName>
</protein>
<reference evidence="1" key="3">
    <citation type="journal article" date="2017" name="Nature">
        <title>Genome sequence of the progenitor of the wheat D genome Aegilops tauschii.</title>
        <authorList>
            <person name="Luo M.C."/>
            <person name="Gu Y.Q."/>
            <person name="Puiu D."/>
            <person name="Wang H."/>
            <person name="Twardziok S.O."/>
            <person name="Deal K.R."/>
            <person name="Huo N."/>
            <person name="Zhu T."/>
            <person name="Wang L."/>
            <person name="Wang Y."/>
            <person name="McGuire P.E."/>
            <person name="Liu S."/>
            <person name="Long H."/>
            <person name="Ramasamy R.K."/>
            <person name="Rodriguez J.C."/>
            <person name="Van S.L."/>
            <person name="Yuan L."/>
            <person name="Wang Z."/>
            <person name="Xia Z."/>
            <person name="Xiao L."/>
            <person name="Anderson O.D."/>
            <person name="Ouyang S."/>
            <person name="Liang Y."/>
            <person name="Zimin A.V."/>
            <person name="Pertea G."/>
            <person name="Qi P."/>
            <person name="Bennetzen J.L."/>
            <person name="Dai X."/>
            <person name="Dawson M.W."/>
            <person name="Muller H.G."/>
            <person name="Kugler K."/>
            <person name="Rivarola-Duarte L."/>
            <person name="Spannagl M."/>
            <person name="Mayer K.F.X."/>
            <person name="Lu F.H."/>
            <person name="Bevan M.W."/>
            <person name="Leroy P."/>
            <person name="Li P."/>
            <person name="You F.M."/>
            <person name="Sun Q."/>
            <person name="Liu Z."/>
            <person name="Lyons E."/>
            <person name="Wicker T."/>
            <person name="Salzberg S.L."/>
            <person name="Devos K.M."/>
            <person name="Dvorak J."/>
        </authorList>
    </citation>
    <scope>NUCLEOTIDE SEQUENCE [LARGE SCALE GENOMIC DNA]</scope>
    <source>
        <strain evidence="1">cv. AL8/78</strain>
    </source>
</reference>
<proteinExistence type="predicted"/>